<dbReference type="AlphaFoldDB" id="A0A0C2JB68"/>
<protein>
    <submittedName>
        <fullName evidence="4">Integrin alpha-3</fullName>
    </submittedName>
</protein>
<gene>
    <name evidence="4" type="ORF">RF11_02083</name>
</gene>
<evidence type="ECO:0000256" key="1">
    <source>
        <dbReference type="ARBA" id="ARBA00023180"/>
    </source>
</evidence>
<dbReference type="PROSITE" id="PS51470">
    <property type="entry name" value="FG_GAP"/>
    <property type="match status" value="1"/>
</dbReference>
<dbReference type="SMART" id="SM00191">
    <property type="entry name" value="Int_alpha"/>
    <property type="match status" value="2"/>
</dbReference>
<keyword evidence="5" id="KW-1185">Reference proteome</keyword>
<comment type="caution">
    <text evidence="4">The sequence shown here is derived from an EMBL/GenBank/DDBJ whole genome shotgun (WGS) entry which is preliminary data.</text>
</comment>
<dbReference type="PRINTS" id="PR01185">
    <property type="entry name" value="INTEGRINA"/>
</dbReference>
<dbReference type="GO" id="GO:0005178">
    <property type="term" value="F:integrin binding"/>
    <property type="evidence" value="ECO:0007669"/>
    <property type="project" value="TreeGrafter"/>
</dbReference>
<reference evidence="4 5" key="1">
    <citation type="journal article" date="2014" name="Genome Biol. Evol.">
        <title>The genome of the myxosporean Thelohanellus kitauei shows adaptations to nutrient acquisition within its fish host.</title>
        <authorList>
            <person name="Yang Y."/>
            <person name="Xiong J."/>
            <person name="Zhou Z."/>
            <person name="Huo F."/>
            <person name="Miao W."/>
            <person name="Ran C."/>
            <person name="Liu Y."/>
            <person name="Zhang J."/>
            <person name="Feng J."/>
            <person name="Wang M."/>
            <person name="Wang M."/>
            <person name="Wang L."/>
            <person name="Yao B."/>
        </authorList>
    </citation>
    <scope>NUCLEOTIDE SEQUENCE [LARGE SCALE GENOMIC DNA]</scope>
    <source>
        <strain evidence="4">Wuqing</strain>
    </source>
</reference>
<organism evidence="4 5">
    <name type="scientific">Thelohanellus kitauei</name>
    <name type="common">Myxosporean</name>
    <dbReference type="NCBI Taxonomy" id="669202"/>
    <lineage>
        <taxon>Eukaryota</taxon>
        <taxon>Metazoa</taxon>
        <taxon>Cnidaria</taxon>
        <taxon>Myxozoa</taxon>
        <taxon>Myxosporea</taxon>
        <taxon>Bivalvulida</taxon>
        <taxon>Platysporina</taxon>
        <taxon>Myxobolidae</taxon>
        <taxon>Thelohanellus</taxon>
    </lineage>
</organism>
<dbReference type="GO" id="GO:0007160">
    <property type="term" value="P:cell-matrix adhesion"/>
    <property type="evidence" value="ECO:0007669"/>
    <property type="project" value="TreeGrafter"/>
</dbReference>
<accession>A0A0C2JB68</accession>
<keyword evidence="3 4" id="KW-0401">Integrin</keyword>
<feature type="repeat" description="FG-GAP" evidence="2">
    <location>
        <begin position="177"/>
        <end position="237"/>
    </location>
</feature>
<dbReference type="Proteomes" id="UP000031668">
    <property type="component" value="Unassembled WGS sequence"/>
</dbReference>
<evidence type="ECO:0000313" key="4">
    <source>
        <dbReference type="EMBL" id="KII66438.1"/>
    </source>
</evidence>
<sequence>MKYSHTKTWVIWGSRHFPGDIHMPPKTGQVAKIFEARSGIAVWNNDPTQTTSEILHVNTTTNKEWIPTIGFASGYLFHPNIETIVIATNDDEEQRGMLFFYNLPSESDKTVPDPIIFDHSWQAIANFGNKIIVVDINNDKYNDLIVTSPTSKWHDLPAVGHVHLFLNSKSKPFFTAKSTVVHGLPVANSFFGWNAEAVDDLDGDGFNDFLVAALKLSENDSRGGVYVFLGGDDKVLLELSYYEVIRPGSGPLNELTGFGFFISSKMGMNEDVNKYIMMSRIFRGEVDVYKTTPHKTIKVTIHIEKNHFLIDEDATIKLSFKHSSNYHSFSDEYMLGTYVSDKKITESIEDQYSVHFRSSYAKLSTKWILQAEITLRESGASRDTNPPIPVFHRIFYHEFSFQKKCNEPECIDDYTVSLRNKPIWYKNSDQPVKFSLRLTNNGDFLTHLIIDAGLLMSCQITIPNTEIVSISNSNPFLLISIKSSIRVVYNQPTPNGIFDFMVQALCPQVNDQTSDLVLKLSIQSFFPHYAKHFDFHATAKNAAEFIIKTKKLSVVNKHVCKGSEFKEIIKFDVELLFGGENYDNELLLSAVLILEESVYKRVLLELTFVK</sequence>
<dbReference type="GO" id="GO:0007229">
    <property type="term" value="P:integrin-mediated signaling pathway"/>
    <property type="evidence" value="ECO:0007669"/>
    <property type="project" value="UniProtKB-KW"/>
</dbReference>
<dbReference type="OrthoDB" id="5317514at2759"/>
<dbReference type="InterPro" id="IPR000413">
    <property type="entry name" value="Integrin_alpha"/>
</dbReference>
<proteinExistence type="inferred from homology"/>
<evidence type="ECO:0000256" key="2">
    <source>
        <dbReference type="PROSITE-ProRule" id="PRU00803"/>
    </source>
</evidence>
<dbReference type="PANTHER" id="PTHR23220">
    <property type="entry name" value="INTEGRIN ALPHA"/>
    <property type="match status" value="1"/>
</dbReference>
<dbReference type="InterPro" id="IPR028994">
    <property type="entry name" value="Integrin_alpha_N"/>
</dbReference>
<dbReference type="Gene3D" id="2.130.10.130">
    <property type="entry name" value="Integrin alpha, N-terminal"/>
    <property type="match status" value="1"/>
</dbReference>
<dbReference type="PANTHER" id="PTHR23220:SF122">
    <property type="entry name" value="INTEGRIN ALPHA-PS1"/>
    <property type="match status" value="1"/>
</dbReference>
<comment type="similarity">
    <text evidence="3">Belongs to the integrin alpha chain family.</text>
</comment>
<name>A0A0C2JB68_THEKT</name>
<evidence type="ECO:0000313" key="5">
    <source>
        <dbReference type="Proteomes" id="UP000031668"/>
    </source>
</evidence>
<keyword evidence="3" id="KW-0130">Cell adhesion</keyword>
<evidence type="ECO:0000256" key="3">
    <source>
        <dbReference type="RuleBase" id="RU003762"/>
    </source>
</evidence>
<dbReference type="GO" id="GO:0098609">
    <property type="term" value="P:cell-cell adhesion"/>
    <property type="evidence" value="ECO:0007669"/>
    <property type="project" value="TreeGrafter"/>
</dbReference>
<keyword evidence="1" id="KW-0325">Glycoprotein</keyword>
<dbReference type="SUPFAM" id="SSF69318">
    <property type="entry name" value="Integrin alpha N-terminal domain"/>
    <property type="match status" value="1"/>
</dbReference>
<keyword evidence="3" id="KW-0675">Receptor</keyword>
<dbReference type="EMBL" id="JWZT01003532">
    <property type="protein sequence ID" value="KII66438.1"/>
    <property type="molecule type" value="Genomic_DNA"/>
</dbReference>
<dbReference type="GO" id="GO:0009897">
    <property type="term" value="C:external side of plasma membrane"/>
    <property type="evidence" value="ECO:0007669"/>
    <property type="project" value="TreeGrafter"/>
</dbReference>
<dbReference type="InterPro" id="IPR013519">
    <property type="entry name" value="Int_alpha_beta-p"/>
</dbReference>
<comment type="subcellular location">
    <subcellularLocation>
        <location evidence="3">Membrane</location>
        <topology evidence="3">Single-pass type I membrane protein</topology>
    </subcellularLocation>
</comment>
<dbReference type="GO" id="GO:0008305">
    <property type="term" value="C:integrin complex"/>
    <property type="evidence" value="ECO:0007669"/>
    <property type="project" value="InterPro"/>
</dbReference>
<dbReference type="GO" id="GO:0033627">
    <property type="term" value="P:cell adhesion mediated by integrin"/>
    <property type="evidence" value="ECO:0007669"/>
    <property type="project" value="TreeGrafter"/>
</dbReference>